<evidence type="ECO:0000256" key="2">
    <source>
        <dbReference type="ARBA" id="ARBA00022475"/>
    </source>
</evidence>
<feature type="transmembrane region" description="Helical" evidence="6">
    <location>
        <begin position="37"/>
        <end position="56"/>
    </location>
</feature>
<comment type="caution">
    <text evidence="8">The sequence shown here is derived from an EMBL/GenBank/DDBJ whole genome shotgun (WGS) entry which is preliminary data.</text>
</comment>
<feature type="transmembrane region" description="Helical" evidence="6">
    <location>
        <begin position="6"/>
        <end position="25"/>
    </location>
</feature>
<keyword evidence="4 6" id="KW-1133">Transmembrane helix</keyword>
<keyword evidence="5 6" id="KW-0472">Membrane</keyword>
<dbReference type="GO" id="GO:0005886">
    <property type="term" value="C:plasma membrane"/>
    <property type="evidence" value="ECO:0007669"/>
    <property type="project" value="UniProtKB-SubCell"/>
</dbReference>
<evidence type="ECO:0000256" key="5">
    <source>
        <dbReference type="ARBA" id="ARBA00023136"/>
    </source>
</evidence>
<evidence type="ECO:0000313" key="9">
    <source>
        <dbReference type="Proteomes" id="UP000315235"/>
    </source>
</evidence>
<dbReference type="RefSeq" id="WP_143486291.1">
    <property type="nucleotide sequence ID" value="NZ_VJOY01000001.1"/>
</dbReference>
<dbReference type="Pfam" id="PF13396">
    <property type="entry name" value="PLDc_N"/>
    <property type="match status" value="1"/>
</dbReference>
<sequence>MIKSLYGSVAGLIILLLDIWAIVSVVRSDASSGKKLLWSLAILIFPVLGLIAWGFAGPRGITPPSSSEHSK</sequence>
<reference evidence="8 9" key="1">
    <citation type="submission" date="2019-07" db="EMBL/GenBank/DDBJ databases">
        <title>Pseudomonas mangiferae sp. nov., isolated from bark of mango tree in Thailand.</title>
        <authorList>
            <person name="Srisuk N."/>
            <person name="Anurat P."/>
        </authorList>
    </citation>
    <scope>NUCLEOTIDE SEQUENCE [LARGE SCALE GENOMIC DNA]</scope>
    <source>
        <strain evidence="8 9">DMKU_BBB3-04</strain>
    </source>
</reference>
<keyword evidence="2" id="KW-1003">Cell membrane</keyword>
<name>A0A553H4F7_9PSED</name>
<gene>
    <name evidence="8" type="ORF">FM069_01095</name>
</gene>
<dbReference type="AlphaFoldDB" id="A0A553H4F7"/>
<evidence type="ECO:0000259" key="7">
    <source>
        <dbReference type="Pfam" id="PF13396"/>
    </source>
</evidence>
<evidence type="ECO:0000256" key="1">
    <source>
        <dbReference type="ARBA" id="ARBA00004651"/>
    </source>
</evidence>
<comment type="subcellular location">
    <subcellularLocation>
        <location evidence="1">Cell membrane</location>
        <topology evidence="1">Multi-pass membrane protein</topology>
    </subcellularLocation>
</comment>
<dbReference type="OrthoDB" id="7030203at2"/>
<protein>
    <submittedName>
        <fullName evidence="8">PLDc_N domain-containing protein</fullName>
    </submittedName>
</protein>
<evidence type="ECO:0000313" key="8">
    <source>
        <dbReference type="EMBL" id="TRX76650.1"/>
    </source>
</evidence>
<dbReference type="Proteomes" id="UP000315235">
    <property type="component" value="Unassembled WGS sequence"/>
</dbReference>
<dbReference type="InterPro" id="IPR027379">
    <property type="entry name" value="CLS_N"/>
</dbReference>
<keyword evidence="9" id="KW-1185">Reference proteome</keyword>
<proteinExistence type="predicted"/>
<evidence type="ECO:0000256" key="6">
    <source>
        <dbReference type="SAM" id="Phobius"/>
    </source>
</evidence>
<evidence type="ECO:0000256" key="3">
    <source>
        <dbReference type="ARBA" id="ARBA00022692"/>
    </source>
</evidence>
<accession>A0A553H4F7</accession>
<keyword evidence="3 6" id="KW-0812">Transmembrane</keyword>
<organism evidence="8 9">
    <name type="scientific">Pseudomonas mangiferae</name>
    <dbReference type="NCBI Taxonomy" id="2593654"/>
    <lineage>
        <taxon>Bacteria</taxon>
        <taxon>Pseudomonadati</taxon>
        <taxon>Pseudomonadota</taxon>
        <taxon>Gammaproteobacteria</taxon>
        <taxon>Pseudomonadales</taxon>
        <taxon>Pseudomonadaceae</taxon>
        <taxon>Pseudomonas</taxon>
    </lineage>
</organism>
<feature type="domain" description="Cardiolipin synthase N-terminal" evidence="7">
    <location>
        <begin position="16"/>
        <end position="58"/>
    </location>
</feature>
<evidence type="ECO:0000256" key="4">
    <source>
        <dbReference type="ARBA" id="ARBA00022989"/>
    </source>
</evidence>
<dbReference type="EMBL" id="VJOY01000001">
    <property type="protein sequence ID" value="TRX76650.1"/>
    <property type="molecule type" value="Genomic_DNA"/>
</dbReference>